<organism evidence="1 2">
    <name type="scientific">Rotaria magnacalcarata</name>
    <dbReference type="NCBI Taxonomy" id="392030"/>
    <lineage>
        <taxon>Eukaryota</taxon>
        <taxon>Metazoa</taxon>
        <taxon>Spiralia</taxon>
        <taxon>Gnathifera</taxon>
        <taxon>Rotifera</taxon>
        <taxon>Eurotatoria</taxon>
        <taxon>Bdelloidea</taxon>
        <taxon>Philodinida</taxon>
        <taxon>Philodinidae</taxon>
        <taxon>Rotaria</taxon>
    </lineage>
</organism>
<protein>
    <submittedName>
        <fullName evidence="1">Uncharacterized protein</fullName>
    </submittedName>
</protein>
<dbReference type="EMBL" id="CAJOBJ010377103">
    <property type="protein sequence ID" value="CAF5225959.1"/>
    <property type="molecule type" value="Genomic_DNA"/>
</dbReference>
<gene>
    <name evidence="1" type="ORF">GIL414_LOCUS86862</name>
</gene>
<accession>A0A8S3K5N6</accession>
<evidence type="ECO:0000313" key="1">
    <source>
        <dbReference type="EMBL" id="CAF5225959.1"/>
    </source>
</evidence>
<sequence>MNFTIGELETTYYTLVTSWNMKYRVGVLPIIIVKQKDQEVLRITDSTGDLDGYKIRFLPANIELKLAFDSDANNISLSETYPQQRDFIARTNI</sequence>
<comment type="caution">
    <text evidence="1">The sequence shown here is derived from an EMBL/GenBank/DDBJ whole genome shotgun (WGS) entry which is preliminary data.</text>
</comment>
<name>A0A8S3K5N6_9BILA</name>
<evidence type="ECO:0000313" key="2">
    <source>
        <dbReference type="Proteomes" id="UP000681720"/>
    </source>
</evidence>
<dbReference type="AlphaFoldDB" id="A0A8S3K5N6"/>
<reference evidence="1" key="1">
    <citation type="submission" date="2021-02" db="EMBL/GenBank/DDBJ databases">
        <authorList>
            <person name="Nowell W R."/>
        </authorList>
    </citation>
    <scope>NUCLEOTIDE SEQUENCE</scope>
</reference>
<proteinExistence type="predicted"/>
<dbReference type="Proteomes" id="UP000681720">
    <property type="component" value="Unassembled WGS sequence"/>
</dbReference>